<evidence type="ECO:0000256" key="4">
    <source>
        <dbReference type="ARBA" id="ARBA00023163"/>
    </source>
</evidence>
<sequence length="338" mass="36911">MYHASFRQLQALTLVARHESVSRAADAMHLTQPAVSLQLRTLEQITGMALTRKVGRNIQLTAAGEVMAQFSERILRLWEQAGDELAALHGVTSGTLRIGAVTTAEHLLPPLLVPFTLERPDVRLKLQVGNRVEIVNLLARHEIDVAIMGTPPRELRTNAARFARHPMAFVANPEHPLMKKKKVTLADVMDANLLVRERGSGTRTAVERLLKEGGHAFDFGSEVSSNEAIKSMVSAGLGVGFLSVHACALEFEAALLEVLPMAGNPVEADWHVMHLADHPIAKVAAAFQDFVIENGQDLVKRELEAFYKGKAKSRAEGRAEGKPEGKDKAAEGKARARK</sequence>
<dbReference type="PROSITE" id="PS50931">
    <property type="entry name" value="HTH_LYSR"/>
    <property type="match status" value="1"/>
</dbReference>
<keyword evidence="8" id="KW-1185">Reference proteome</keyword>
<name>A0A2U2HIC7_9BURK</name>
<dbReference type="Proteomes" id="UP000241421">
    <property type="component" value="Unassembled WGS sequence"/>
</dbReference>
<dbReference type="Gene3D" id="1.10.10.10">
    <property type="entry name" value="Winged helix-like DNA-binding domain superfamily/Winged helix DNA-binding domain"/>
    <property type="match status" value="1"/>
</dbReference>
<evidence type="ECO:0000259" key="6">
    <source>
        <dbReference type="PROSITE" id="PS50931"/>
    </source>
</evidence>
<evidence type="ECO:0000256" key="2">
    <source>
        <dbReference type="ARBA" id="ARBA00023015"/>
    </source>
</evidence>
<dbReference type="Gene3D" id="3.40.190.290">
    <property type="match status" value="1"/>
</dbReference>
<dbReference type="GO" id="GO:0003700">
    <property type="term" value="F:DNA-binding transcription factor activity"/>
    <property type="evidence" value="ECO:0007669"/>
    <property type="project" value="InterPro"/>
</dbReference>
<dbReference type="OrthoDB" id="9785745at2"/>
<dbReference type="InterPro" id="IPR000847">
    <property type="entry name" value="LysR_HTH_N"/>
</dbReference>
<evidence type="ECO:0000256" key="1">
    <source>
        <dbReference type="ARBA" id="ARBA00009437"/>
    </source>
</evidence>
<reference evidence="7 8" key="1">
    <citation type="submission" date="2018-04" db="EMBL/GenBank/DDBJ databases">
        <title>Massilia violaceinigra sp. nov., a novel purple-pigmented bacterium isolated from Tianshan glacier, Xinjiang, China.</title>
        <authorList>
            <person name="Wang H."/>
        </authorList>
    </citation>
    <scope>NUCLEOTIDE SEQUENCE [LARGE SCALE GENOMIC DNA]</scope>
    <source>
        <strain evidence="7 8">B448-2</strain>
    </source>
</reference>
<dbReference type="InterPro" id="IPR005119">
    <property type="entry name" value="LysR_subst-bd"/>
</dbReference>
<protein>
    <submittedName>
        <fullName evidence="7">LysR family transcriptional regulator</fullName>
    </submittedName>
</protein>
<keyword evidence="3" id="KW-0238">DNA-binding</keyword>
<evidence type="ECO:0000313" key="8">
    <source>
        <dbReference type="Proteomes" id="UP000241421"/>
    </source>
</evidence>
<organism evidence="7 8">
    <name type="scientific">Massilia glaciei</name>
    <dbReference type="NCBI Taxonomy" id="1524097"/>
    <lineage>
        <taxon>Bacteria</taxon>
        <taxon>Pseudomonadati</taxon>
        <taxon>Pseudomonadota</taxon>
        <taxon>Betaproteobacteria</taxon>
        <taxon>Burkholderiales</taxon>
        <taxon>Oxalobacteraceae</taxon>
        <taxon>Telluria group</taxon>
        <taxon>Massilia</taxon>
    </lineage>
</organism>
<comment type="caution">
    <text evidence="7">The sequence shown here is derived from an EMBL/GenBank/DDBJ whole genome shotgun (WGS) entry which is preliminary data.</text>
</comment>
<feature type="region of interest" description="Disordered" evidence="5">
    <location>
        <begin position="310"/>
        <end position="338"/>
    </location>
</feature>
<feature type="domain" description="HTH lysR-type" evidence="6">
    <location>
        <begin position="1"/>
        <end position="61"/>
    </location>
</feature>
<dbReference type="GO" id="GO:0000976">
    <property type="term" value="F:transcription cis-regulatory region binding"/>
    <property type="evidence" value="ECO:0007669"/>
    <property type="project" value="TreeGrafter"/>
</dbReference>
<dbReference type="InterPro" id="IPR036390">
    <property type="entry name" value="WH_DNA-bd_sf"/>
</dbReference>
<dbReference type="PRINTS" id="PR00039">
    <property type="entry name" value="HTHLYSR"/>
</dbReference>
<accession>A0A2U2HIC7</accession>
<dbReference type="Pfam" id="PF00126">
    <property type="entry name" value="HTH_1"/>
    <property type="match status" value="1"/>
</dbReference>
<dbReference type="Pfam" id="PF03466">
    <property type="entry name" value="LysR_substrate"/>
    <property type="match status" value="1"/>
</dbReference>
<dbReference type="PANTHER" id="PTHR30126:SF5">
    <property type="entry name" value="HTH-TYPE TRANSCRIPTIONAL ACTIVATOR CMPR"/>
    <property type="match status" value="1"/>
</dbReference>
<dbReference type="SUPFAM" id="SSF53850">
    <property type="entry name" value="Periplasmic binding protein-like II"/>
    <property type="match status" value="1"/>
</dbReference>
<dbReference type="EMBL" id="PXWF02000245">
    <property type="protein sequence ID" value="PWF46091.1"/>
    <property type="molecule type" value="Genomic_DNA"/>
</dbReference>
<proteinExistence type="inferred from homology"/>
<dbReference type="SUPFAM" id="SSF46785">
    <property type="entry name" value="Winged helix' DNA-binding domain"/>
    <property type="match status" value="1"/>
</dbReference>
<evidence type="ECO:0000256" key="3">
    <source>
        <dbReference type="ARBA" id="ARBA00023125"/>
    </source>
</evidence>
<gene>
    <name evidence="7" type="ORF">C7C56_016365</name>
</gene>
<keyword evidence="4" id="KW-0804">Transcription</keyword>
<dbReference type="PANTHER" id="PTHR30126">
    <property type="entry name" value="HTH-TYPE TRANSCRIPTIONAL REGULATOR"/>
    <property type="match status" value="1"/>
</dbReference>
<keyword evidence="2" id="KW-0805">Transcription regulation</keyword>
<dbReference type="RefSeq" id="WP_106758442.1">
    <property type="nucleotide sequence ID" value="NZ_PXWF02000245.1"/>
</dbReference>
<dbReference type="AlphaFoldDB" id="A0A2U2HIC7"/>
<dbReference type="InterPro" id="IPR036388">
    <property type="entry name" value="WH-like_DNA-bd_sf"/>
</dbReference>
<evidence type="ECO:0000256" key="5">
    <source>
        <dbReference type="SAM" id="MobiDB-lite"/>
    </source>
</evidence>
<evidence type="ECO:0000313" key="7">
    <source>
        <dbReference type="EMBL" id="PWF46091.1"/>
    </source>
</evidence>
<comment type="similarity">
    <text evidence="1">Belongs to the LysR transcriptional regulatory family.</text>
</comment>